<dbReference type="AlphaFoldDB" id="A0A4Y2W8Y0"/>
<name>A0A4Y2W8Y0_ARAVE</name>
<organism evidence="1 2">
    <name type="scientific">Araneus ventricosus</name>
    <name type="common">Orbweaver spider</name>
    <name type="synonym">Epeira ventricosa</name>
    <dbReference type="NCBI Taxonomy" id="182803"/>
    <lineage>
        <taxon>Eukaryota</taxon>
        <taxon>Metazoa</taxon>
        <taxon>Ecdysozoa</taxon>
        <taxon>Arthropoda</taxon>
        <taxon>Chelicerata</taxon>
        <taxon>Arachnida</taxon>
        <taxon>Araneae</taxon>
        <taxon>Araneomorphae</taxon>
        <taxon>Entelegynae</taxon>
        <taxon>Araneoidea</taxon>
        <taxon>Araneidae</taxon>
        <taxon>Araneus</taxon>
    </lineage>
</organism>
<feature type="non-terminal residue" evidence="1">
    <location>
        <position position="1"/>
    </location>
</feature>
<proteinExistence type="predicted"/>
<comment type="caution">
    <text evidence="1">The sequence shown here is derived from an EMBL/GenBank/DDBJ whole genome shotgun (WGS) entry which is preliminary data.</text>
</comment>
<protein>
    <submittedName>
        <fullName evidence="1">Uncharacterized protein</fullName>
    </submittedName>
</protein>
<dbReference type="Proteomes" id="UP000499080">
    <property type="component" value="Unassembled WGS sequence"/>
</dbReference>
<gene>
    <name evidence="1" type="ORF">AVEN_164122_1</name>
</gene>
<sequence>KQRGEMIRLYYLDGQNAAEALVSPVKTISYDEVCVPCKLCGIGYEHFKKLVAFGIDLVLVDLPFPLRVLQKCTW</sequence>
<keyword evidence="2" id="KW-1185">Reference proteome</keyword>
<evidence type="ECO:0000313" key="1">
    <source>
        <dbReference type="EMBL" id="GBO32590.1"/>
    </source>
</evidence>
<reference evidence="1 2" key="1">
    <citation type="journal article" date="2019" name="Sci. Rep.">
        <title>Orb-weaving spider Araneus ventricosus genome elucidates the spidroin gene catalogue.</title>
        <authorList>
            <person name="Kono N."/>
            <person name="Nakamura H."/>
            <person name="Ohtoshi R."/>
            <person name="Moran D.A.P."/>
            <person name="Shinohara A."/>
            <person name="Yoshida Y."/>
            <person name="Fujiwara M."/>
            <person name="Mori M."/>
            <person name="Tomita M."/>
            <person name="Arakawa K."/>
        </authorList>
    </citation>
    <scope>NUCLEOTIDE SEQUENCE [LARGE SCALE GENOMIC DNA]</scope>
</reference>
<evidence type="ECO:0000313" key="2">
    <source>
        <dbReference type="Proteomes" id="UP000499080"/>
    </source>
</evidence>
<dbReference type="EMBL" id="BGPR01056069">
    <property type="protein sequence ID" value="GBO32590.1"/>
    <property type="molecule type" value="Genomic_DNA"/>
</dbReference>
<accession>A0A4Y2W8Y0</accession>